<dbReference type="GO" id="GO:0046076">
    <property type="term" value="P:dTTP catabolic process"/>
    <property type="evidence" value="ECO:0007669"/>
    <property type="project" value="TreeGrafter"/>
</dbReference>
<sequence>GEELGDLLFSCVNVARLSGIDPEQALKNATEKFIKRFSAMENLIKLDEKSLRDLTLSEMDVYWNRVKAAQNRAVEPSSP</sequence>
<protein>
    <submittedName>
        <fullName evidence="2">Nucleoside triphosphate pyrophosphohydrolase</fullName>
    </submittedName>
</protein>
<feature type="domain" description="NTP pyrophosphohydrolase MazG-like" evidence="1">
    <location>
        <begin position="2"/>
        <end position="36"/>
    </location>
</feature>
<dbReference type="Pfam" id="PF03819">
    <property type="entry name" value="MazG"/>
    <property type="match status" value="1"/>
</dbReference>
<dbReference type="AlphaFoldDB" id="A0A8I0H6S5"/>
<feature type="non-terminal residue" evidence="2">
    <location>
        <position position="79"/>
    </location>
</feature>
<dbReference type="GO" id="GO:0046047">
    <property type="term" value="P:TTP catabolic process"/>
    <property type="evidence" value="ECO:0007669"/>
    <property type="project" value="TreeGrafter"/>
</dbReference>
<evidence type="ECO:0000313" key="2">
    <source>
        <dbReference type="EMBL" id="MBD4337520.1"/>
    </source>
</evidence>
<dbReference type="GO" id="GO:0046052">
    <property type="term" value="P:UTP catabolic process"/>
    <property type="evidence" value="ECO:0007669"/>
    <property type="project" value="TreeGrafter"/>
</dbReference>
<organism evidence="2 3">
    <name type="scientific">Xanthomonas citri pv. citri</name>
    <dbReference type="NCBI Taxonomy" id="611301"/>
    <lineage>
        <taxon>Bacteria</taxon>
        <taxon>Pseudomonadati</taxon>
        <taxon>Pseudomonadota</taxon>
        <taxon>Gammaproteobacteria</taxon>
        <taxon>Lysobacterales</taxon>
        <taxon>Lysobacteraceae</taxon>
        <taxon>Xanthomonas</taxon>
    </lineage>
</organism>
<keyword evidence="2" id="KW-0378">Hydrolase</keyword>
<reference evidence="2" key="1">
    <citation type="submission" date="2020-01" db="EMBL/GenBank/DDBJ databases">
        <authorList>
            <person name="Richard D."/>
        </authorList>
    </citation>
    <scope>NUCLEOTIDE SEQUENCE</scope>
    <source>
        <strain evidence="2">JP541</strain>
    </source>
</reference>
<evidence type="ECO:0000259" key="1">
    <source>
        <dbReference type="Pfam" id="PF03819"/>
    </source>
</evidence>
<dbReference type="SUPFAM" id="SSF101386">
    <property type="entry name" value="all-alpha NTP pyrophosphatases"/>
    <property type="match status" value="1"/>
</dbReference>
<dbReference type="GO" id="GO:0046061">
    <property type="term" value="P:dATP catabolic process"/>
    <property type="evidence" value="ECO:0007669"/>
    <property type="project" value="TreeGrafter"/>
</dbReference>
<dbReference type="EMBL" id="JAABFR010001262">
    <property type="protein sequence ID" value="MBD4337520.1"/>
    <property type="molecule type" value="Genomic_DNA"/>
</dbReference>
<dbReference type="PANTHER" id="PTHR30522:SF0">
    <property type="entry name" value="NUCLEOSIDE TRIPHOSPHATE PYROPHOSPHOHYDROLASE"/>
    <property type="match status" value="1"/>
</dbReference>
<dbReference type="GO" id="GO:0046081">
    <property type="term" value="P:dUTP catabolic process"/>
    <property type="evidence" value="ECO:0007669"/>
    <property type="project" value="TreeGrafter"/>
</dbReference>
<dbReference type="GO" id="GO:0006203">
    <property type="term" value="P:dGTP catabolic process"/>
    <property type="evidence" value="ECO:0007669"/>
    <property type="project" value="TreeGrafter"/>
</dbReference>
<proteinExistence type="predicted"/>
<dbReference type="InterPro" id="IPR011551">
    <property type="entry name" value="NTP_PyrPHydrolase_MazG"/>
</dbReference>
<evidence type="ECO:0000313" key="3">
    <source>
        <dbReference type="Proteomes" id="UP000653002"/>
    </source>
</evidence>
<dbReference type="CDD" id="cd11529">
    <property type="entry name" value="NTP-PPase_MazG_Cterm"/>
    <property type="match status" value="1"/>
</dbReference>
<dbReference type="Proteomes" id="UP000653002">
    <property type="component" value="Unassembled WGS sequence"/>
</dbReference>
<name>A0A8I0H6S5_XANCI</name>
<dbReference type="InterPro" id="IPR048011">
    <property type="entry name" value="NTP-PPase_MazG-like_C"/>
</dbReference>
<comment type="caution">
    <text evidence="2">The sequence shown here is derived from an EMBL/GenBank/DDBJ whole genome shotgun (WGS) entry which is preliminary data.</text>
</comment>
<dbReference type="GO" id="GO:0047429">
    <property type="term" value="F:nucleoside triphosphate diphosphatase activity"/>
    <property type="evidence" value="ECO:0007669"/>
    <property type="project" value="InterPro"/>
</dbReference>
<dbReference type="InterPro" id="IPR004518">
    <property type="entry name" value="MazG-like_dom"/>
</dbReference>
<dbReference type="Gene3D" id="1.10.287.1080">
    <property type="entry name" value="MazG-like"/>
    <property type="match status" value="1"/>
</dbReference>
<dbReference type="PANTHER" id="PTHR30522">
    <property type="entry name" value="NUCLEOSIDE TRIPHOSPHATE PYROPHOSPHOHYDROLASE"/>
    <property type="match status" value="1"/>
</dbReference>
<accession>A0A8I0H6S5</accession>
<feature type="non-terminal residue" evidence="2">
    <location>
        <position position="1"/>
    </location>
</feature>
<gene>
    <name evidence="2" type="ORF">GUH15_15965</name>
</gene>